<dbReference type="AlphaFoldDB" id="A0A6L2Q362"/>
<organism evidence="17 18">
    <name type="scientific">Coptotermes formosanus</name>
    <name type="common">Formosan subterranean termite</name>
    <dbReference type="NCBI Taxonomy" id="36987"/>
    <lineage>
        <taxon>Eukaryota</taxon>
        <taxon>Metazoa</taxon>
        <taxon>Ecdysozoa</taxon>
        <taxon>Arthropoda</taxon>
        <taxon>Hexapoda</taxon>
        <taxon>Insecta</taxon>
        <taxon>Pterygota</taxon>
        <taxon>Neoptera</taxon>
        <taxon>Polyneoptera</taxon>
        <taxon>Dictyoptera</taxon>
        <taxon>Blattodea</taxon>
        <taxon>Blattoidea</taxon>
        <taxon>Termitoidae</taxon>
        <taxon>Rhinotermitidae</taxon>
        <taxon>Coptotermes</taxon>
    </lineage>
</organism>
<feature type="coiled-coil region" evidence="13">
    <location>
        <begin position="912"/>
        <end position="939"/>
    </location>
</feature>
<feature type="transmembrane region" description="Helical" evidence="15">
    <location>
        <begin position="669"/>
        <end position="695"/>
    </location>
</feature>
<keyword evidence="10" id="KW-0325">Glycoprotein</keyword>
<evidence type="ECO:0000256" key="1">
    <source>
        <dbReference type="ARBA" id="ARBA00004141"/>
    </source>
</evidence>
<comment type="caution">
    <text evidence="17">The sequence shown here is derived from an EMBL/GenBank/DDBJ whole genome shotgun (WGS) entry which is preliminary data.</text>
</comment>
<keyword evidence="3" id="KW-0716">Sensory transduction</keyword>
<feature type="compositionally biased region" description="Basic and acidic residues" evidence="14">
    <location>
        <begin position="1"/>
        <end position="19"/>
    </location>
</feature>
<evidence type="ECO:0000256" key="7">
    <source>
        <dbReference type="ARBA" id="ARBA00023043"/>
    </source>
</evidence>
<dbReference type="Gene3D" id="1.25.40.20">
    <property type="entry name" value="Ankyrin repeat-containing domain"/>
    <property type="match status" value="3"/>
</dbReference>
<keyword evidence="7 12" id="KW-0040">ANK repeat</keyword>
<dbReference type="EMBL" id="BLKM01000898">
    <property type="protein sequence ID" value="GFG39343.1"/>
    <property type="molecule type" value="Genomic_DNA"/>
</dbReference>
<evidence type="ECO:0000259" key="16">
    <source>
        <dbReference type="Pfam" id="PF00520"/>
    </source>
</evidence>
<dbReference type="SUPFAM" id="SSF48403">
    <property type="entry name" value="Ankyrin repeat"/>
    <property type="match status" value="1"/>
</dbReference>
<reference evidence="18" key="1">
    <citation type="submission" date="2020-01" db="EMBL/GenBank/DDBJ databases">
        <title>Draft genome sequence of the Termite Coptotermes fromosanus.</title>
        <authorList>
            <person name="Itakura S."/>
            <person name="Yosikawa Y."/>
            <person name="Umezawa K."/>
        </authorList>
    </citation>
    <scope>NUCLEOTIDE SEQUENCE [LARGE SCALE GENOMIC DNA]</scope>
</reference>
<feature type="repeat" description="ANK" evidence="12">
    <location>
        <begin position="286"/>
        <end position="318"/>
    </location>
</feature>
<dbReference type="InterPro" id="IPR052076">
    <property type="entry name" value="TRP_cation_channel"/>
</dbReference>
<dbReference type="Pfam" id="PF00520">
    <property type="entry name" value="Ion_trans"/>
    <property type="match status" value="1"/>
</dbReference>
<dbReference type="InterPro" id="IPR036770">
    <property type="entry name" value="Ankyrin_rpt-contain_sf"/>
</dbReference>
<evidence type="ECO:0000313" key="18">
    <source>
        <dbReference type="Proteomes" id="UP000502823"/>
    </source>
</evidence>
<feature type="repeat" description="ANK" evidence="12">
    <location>
        <begin position="253"/>
        <end position="285"/>
    </location>
</feature>
<evidence type="ECO:0000256" key="5">
    <source>
        <dbReference type="ARBA" id="ARBA00022737"/>
    </source>
</evidence>
<evidence type="ECO:0000256" key="8">
    <source>
        <dbReference type="ARBA" id="ARBA00023065"/>
    </source>
</evidence>
<dbReference type="PANTHER" id="PTHR47143">
    <property type="entry name" value="TRANSIENT RECEPTOR POTENTIAL CATION CHANNEL PROTEIN PAINLESS"/>
    <property type="match status" value="1"/>
</dbReference>
<dbReference type="Pfam" id="PF00023">
    <property type="entry name" value="Ank"/>
    <property type="match status" value="3"/>
</dbReference>
<feature type="repeat" description="ANK" evidence="12">
    <location>
        <begin position="387"/>
        <end position="421"/>
    </location>
</feature>
<dbReference type="InterPro" id="IPR005821">
    <property type="entry name" value="Ion_trans_dom"/>
</dbReference>
<dbReference type="SMART" id="SM00248">
    <property type="entry name" value="ANK"/>
    <property type="match status" value="9"/>
</dbReference>
<feature type="region of interest" description="Disordered" evidence="14">
    <location>
        <begin position="1"/>
        <end position="30"/>
    </location>
</feature>
<evidence type="ECO:0000256" key="14">
    <source>
        <dbReference type="SAM" id="MobiDB-lite"/>
    </source>
</evidence>
<accession>A0A6L2Q362</accession>
<sequence length="944" mass="105685">MKRGDEEKCAQSQEERNVEATESARANSECTLITPKSRSSLPVIVAWWRNYHKDAPLKVESDEDGIYQSIKERHSPPAEEIELSSSTENVASPSYPVQISRHTLKKKILEFMKSTNAGSVHYLEEIENGKMTVESLEQIFSASSMIERNITFLWAALNRRVDFLESLYKCGVDIHFSEPTEGFTALHLGAFSDSVDCTLFLISCGADVNFTPHKYTPLETACFHNSFKVAKLLLDNGATVHVTRKSQNKEKTHYGTPLHSAVTANAIECVKLLLAEGAEINPEESTGVSPLHIAAEMGYLQCVNILLNHGCDPDLTLPDTGSTALHLAAEGGFSECISLLLHKGTNANARNNKGQTPLHFAAHAHSVDCVEILLRKGGCDPNSEDNDKRTPLHSAVGRALNSSEITDLLITYGACVNGGDIFGYTPLHVAALNENTKCVQILINNGADVSVKTKGGNSALGIIVRKTPLALPTLYRKLDTAIVMHDPEVSSSKEVILKLDFRIFLQRSHKGEMTFLKTFIDEGQKEILEHPLCQAFLHIKWEKIRKYYIARLALYGVLVLCLTGYVFTALYSNCKENVYKNFILCQNSSIFPTSTQNTPNEMKIEWSLLTFFTICEAVRKICAYVGCSNFKRYMCHIDNIMEWFVLISNILISYLFFNENDNWQSHIAAFAVLFAWVNLMLLLGQLPVLGSYIAMYIKVQKEFLKIFIAYACLLIGFTLSFCVIFPAKSNFKSPVYSFIQVIALMIGSVEYEDLILEDKPPEFMLEASAHIMFLIFMLFVTIIMMNLLVGIAVRDIQGLQKTAGLSRLVRQTKLIYGIELSLLNSWLPNYILKLVCRTALISPSGYRVVLHVKPLNHQEKRLPKDVLKDAYELAKSRKCGTNFPSVKPQGLSFIRNEQNSASQLLPGESTQIQKLQTEVEKGNKAIVKLKEEIQELKSILRGMK</sequence>
<dbReference type="PROSITE" id="PS50297">
    <property type="entry name" value="ANK_REP_REGION"/>
    <property type="match status" value="7"/>
</dbReference>
<feature type="repeat" description="ANK" evidence="12">
    <location>
        <begin position="213"/>
        <end position="245"/>
    </location>
</feature>
<keyword evidence="2" id="KW-0813">Transport</keyword>
<feature type="repeat" description="ANK" evidence="12">
    <location>
        <begin position="320"/>
        <end position="352"/>
    </location>
</feature>
<dbReference type="Proteomes" id="UP000502823">
    <property type="component" value="Unassembled WGS sequence"/>
</dbReference>
<feature type="domain" description="Ion transport" evidence="16">
    <location>
        <begin position="586"/>
        <end position="802"/>
    </location>
</feature>
<evidence type="ECO:0000256" key="6">
    <source>
        <dbReference type="ARBA" id="ARBA00022989"/>
    </source>
</evidence>
<dbReference type="PRINTS" id="PR01415">
    <property type="entry name" value="ANKYRIN"/>
</dbReference>
<gene>
    <name evidence="17" type="ORF">Cfor_08296</name>
</gene>
<feature type="transmembrane region" description="Helical" evidence="15">
    <location>
        <begin position="707"/>
        <end position="727"/>
    </location>
</feature>
<evidence type="ECO:0000256" key="13">
    <source>
        <dbReference type="SAM" id="Coils"/>
    </source>
</evidence>
<protein>
    <recommendedName>
        <fullName evidence="16">Ion transport domain-containing protein</fullName>
    </recommendedName>
</protein>
<evidence type="ECO:0000256" key="11">
    <source>
        <dbReference type="ARBA" id="ARBA00023303"/>
    </source>
</evidence>
<keyword evidence="5" id="KW-0677">Repeat</keyword>
<evidence type="ECO:0000256" key="10">
    <source>
        <dbReference type="ARBA" id="ARBA00023180"/>
    </source>
</evidence>
<dbReference type="GO" id="GO:0005216">
    <property type="term" value="F:monoatomic ion channel activity"/>
    <property type="evidence" value="ECO:0007669"/>
    <property type="project" value="InterPro"/>
</dbReference>
<feature type="transmembrane region" description="Helical" evidence="15">
    <location>
        <begin position="640"/>
        <end position="657"/>
    </location>
</feature>
<feature type="transmembrane region" description="Helical" evidence="15">
    <location>
        <begin position="771"/>
        <end position="793"/>
    </location>
</feature>
<keyword evidence="18" id="KW-1185">Reference proteome</keyword>
<feature type="repeat" description="ANK" evidence="12">
    <location>
        <begin position="422"/>
        <end position="454"/>
    </location>
</feature>
<evidence type="ECO:0000256" key="15">
    <source>
        <dbReference type="SAM" id="Phobius"/>
    </source>
</evidence>
<keyword evidence="13" id="KW-0175">Coiled coil</keyword>
<keyword evidence="4 15" id="KW-0812">Transmembrane</keyword>
<feature type="transmembrane region" description="Helical" evidence="15">
    <location>
        <begin position="552"/>
        <end position="571"/>
    </location>
</feature>
<evidence type="ECO:0000256" key="4">
    <source>
        <dbReference type="ARBA" id="ARBA00022692"/>
    </source>
</evidence>
<name>A0A6L2Q362_COPFO</name>
<feature type="repeat" description="ANK" evidence="12">
    <location>
        <begin position="181"/>
        <end position="213"/>
    </location>
</feature>
<evidence type="ECO:0000313" key="17">
    <source>
        <dbReference type="EMBL" id="GFG39343.1"/>
    </source>
</evidence>
<dbReference type="InParanoid" id="A0A6L2Q362"/>
<dbReference type="GO" id="GO:0034703">
    <property type="term" value="C:cation channel complex"/>
    <property type="evidence" value="ECO:0007669"/>
    <property type="project" value="UniProtKB-ARBA"/>
</dbReference>
<dbReference type="OrthoDB" id="7464126at2759"/>
<evidence type="ECO:0000256" key="3">
    <source>
        <dbReference type="ARBA" id="ARBA00022606"/>
    </source>
</evidence>
<dbReference type="Pfam" id="PF12796">
    <property type="entry name" value="Ank_2"/>
    <property type="match status" value="2"/>
</dbReference>
<dbReference type="PANTHER" id="PTHR47143:SF1">
    <property type="entry name" value="ION_TRANS DOMAIN-CONTAINING PROTEIN"/>
    <property type="match status" value="1"/>
</dbReference>
<dbReference type="PROSITE" id="PS50088">
    <property type="entry name" value="ANK_REPEAT"/>
    <property type="match status" value="8"/>
</dbReference>
<evidence type="ECO:0000256" key="12">
    <source>
        <dbReference type="PROSITE-ProRule" id="PRU00023"/>
    </source>
</evidence>
<evidence type="ECO:0000256" key="9">
    <source>
        <dbReference type="ARBA" id="ARBA00023136"/>
    </source>
</evidence>
<feature type="repeat" description="ANK" evidence="12">
    <location>
        <begin position="353"/>
        <end position="377"/>
    </location>
</feature>
<dbReference type="InterPro" id="IPR002110">
    <property type="entry name" value="Ankyrin_rpt"/>
</dbReference>
<keyword evidence="11" id="KW-0407">Ion channel</keyword>
<proteinExistence type="predicted"/>
<keyword evidence="8" id="KW-0406">Ion transport</keyword>
<keyword evidence="9 15" id="KW-0472">Membrane</keyword>
<comment type="subcellular location">
    <subcellularLocation>
        <location evidence="1">Membrane</location>
        <topology evidence="1">Multi-pass membrane protein</topology>
    </subcellularLocation>
</comment>
<keyword evidence="6 15" id="KW-1133">Transmembrane helix</keyword>
<evidence type="ECO:0000256" key="2">
    <source>
        <dbReference type="ARBA" id="ARBA00022448"/>
    </source>
</evidence>